<dbReference type="InterPro" id="IPR022617">
    <property type="entry name" value="Rad60/SUMO-like_dom"/>
</dbReference>
<name>A0A8H7ZFT5_9ASCO</name>
<protein>
    <recommendedName>
        <fullName evidence="1">Rad60/SUMO-like domain-containing protein</fullName>
    </recommendedName>
</protein>
<dbReference type="Proteomes" id="UP000669133">
    <property type="component" value="Unassembled WGS sequence"/>
</dbReference>
<dbReference type="GeneID" id="93648752"/>
<dbReference type="EMBL" id="JAEOAQ010000001">
    <property type="protein sequence ID" value="KAG5421033.1"/>
    <property type="molecule type" value="Genomic_DNA"/>
</dbReference>
<dbReference type="OrthoDB" id="442921at2759"/>
<dbReference type="Gene3D" id="3.10.20.90">
    <property type="entry name" value="Phosphatidylinositol 3-kinase Catalytic Subunit, Chain A, domain 1"/>
    <property type="match status" value="1"/>
</dbReference>
<feature type="domain" description="Rad60/SUMO-like" evidence="1">
    <location>
        <begin position="37"/>
        <end position="88"/>
    </location>
</feature>
<reference evidence="2 3" key="1">
    <citation type="submission" date="2020-12" db="EMBL/GenBank/DDBJ databases">
        <title>Effect of drift, selection, and recombination on the evolution of hybrid genomes in Candida yeast pathogens.</title>
        <authorList>
            <person name="Mixao V."/>
            <person name="Ksiezopolska E."/>
            <person name="Saus E."/>
            <person name="Boekhout T."/>
            <person name="Gacser A."/>
            <person name="Gabaldon T."/>
        </authorList>
    </citation>
    <scope>NUCLEOTIDE SEQUENCE [LARGE SCALE GENOMIC DNA]</scope>
    <source>
        <strain evidence="2 3">BP57</strain>
    </source>
</reference>
<accession>A0A8H7ZFT5</accession>
<comment type="caution">
    <text evidence="2">The sequence shown here is derived from an EMBL/GenBank/DDBJ whole genome shotgun (WGS) entry which is preliminary data.</text>
</comment>
<dbReference type="AlphaFoldDB" id="A0A8H7ZFT5"/>
<organism evidence="2 3">
    <name type="scientific">Candida metapsilosis</name>
    <dbReference type="NCBI Taxonomy" id="273372"/>
    <lineage>
        <taxon>Eukaryota</taxon>
        <taxon>Fungi</taxon>
        <taxon>Dikarya</taxon>
        <taxon>Ascomycota</taxon>
        <taxon>Saccharomycotina</taxon>
        <taxon>Pichiomycetes</taxon>
        <taxon>Debaryomycetaceae</taxon>
        <taxon>Candida/Lodderomyces clade</taxon>
        <taxon>Candida</taxon>
    </lineage>
</organism>
<evidence type="ECO:0000313" key="3">
    <source>
        <dbReference type="Proteomes" id="UP000669133"/>
    </source>
</evidence>
<evidence type="ECO:0000313" key="2">
    <source>
        <dbReference type="EMBL" id="KAG5421033.1"/>
    </source>
</evidence>
<sequence length="97" mass="10924">MSSSPPRDIDDSDSSTRSVNKVAISILAAPNIRAPYIIERNQFLRKALRDFCRRYQQPMKSLNFFYHDTLIKPSDTPNTLEMTDGDVINCDGVSLSG</sequence>
<evidence type="ECO:0000259" key="1">
    <source>
        <dbReference type="Pfam" id="PF11976"/>
    </source>
</evidence>
<proteinExistence type="predicted"/>
<dbReference type="InterPro" id="IPR029071">
    <property type="entry name" value="Ubiquitin-like_domsf"/>
</dbReference>
<gene>
    <name evidence="2" type="ORF">I9W82_000123</name>
</gene>
<dbReference type="RefSeq" id="XP_067550149.1">
    <property type="nucleotide sequence ID" value="XM_067689953.1"/>
</dbReference>
<dbReference type="Pfam" id="PF11976">
    <property type="entry name" value="Rad60-SLD"/>
    <property type="match status" value="1"/>
</dbReference>
<dbReference type="SUPFAM" id="SSF54236">
    <property type="entry name" value="Ubiquitin-like"/>
    <property type="match status" value="1"/>
</dbReference>
<dbReference type="CDD" id="cd01763">
    <property type="entry name" value="Ubl_SUMO_like"/>
    <property type="match status" value="1"/>
</dbReference>
<keyword evidence="3" id="KW-1185">Reference proteome</keyword>